<comment type="caution">
    <text evidence="8">The sequence shown here is derived from an EMBL/GenBank/DDBJ whole genome shotgun (WGS) entry which is preliminary data.</text>
</comment>
<evidence type="ECO:0000256" key="3">
    <source>
        <dbReference type="ARBA" id="ARBA00023015"/>
    </source>
</evidence>
<dbReference type="PANTHER" id="PTHR47338">
    <property type="entry name" value="ZN(II)2CYS6 TRANSCRIPTION FACTOR (EUROFUNG)-RELATED"/>
    <property type="match status" value="1"/>
</dbReference>
<sequence>MRPSTACVACRNRRRKCEVSAPGAPCNWCRHKNLLCSILSPSAFNGLWTNPSAEVSPKPSSDYDQDRAMSLGVQLPPMQLCLELVDLYFRYIHDLFHSLFHRPSLMQDVIDGTIPKVILFAIISLSARFSDDPMFVGIDPRLRGRQYAQAAQDLLDLREVSLSTIQACVLLGAFAITEGEASTEAVFYGIACRNALLLDLPNMQASSPVEKEVNRRAWWTLCMIDVWSSNGVRIPRALTPRSEVPYPMEETVFLRLRRDGTTAPNDHLPDPTTMQMQESESSLLTQMVKLNAILVEISTVNQMAAAAFAHSPGVNDFNHQGAVEKLARSLDEWHESLPVDLRDTDANMKRHTSMGLGPMFVAVWVGYYHYGQLLYYPYLHEDSYDDDDDDDDDVGVDDKDAVFRAPASTATRYYANKCKASAIGLCELLYRAYSTPWCEVYYTMVGHVLVIASTVQLHTLLFGVDDAQIRSARGRLEQNFEILTKLQTYWPTLDVCFTRFREFHKACQNYKQTSFRMDRWMLQFLFEFAKPVREKDPDDLAELRPWSMKELGFSPF</sequence>
<organism evidence="8 9">
    <name type="scientific">Knufia peltigerae</name>
    <dbReference type="NCBI Taxonomy" id="1002370"/>
    <lineage>
        <taxon>Eukaryota</taxon>
        <taxon>Fungi</taxon>
        <taxon>Dikarya</taxon>
        <taxon>Ascomycota</taxon>
        <taxon>Pezizomycotina</taxon>
        <taxon>Eurotiomycetes</taxon>
        <taxon>Chaetothyriomycetidae</taxon>
        <taxon>Chaetothyriales</taxon>
        <taxon>Trichomeriaceae</taxon>
        <taxon>Knufia</taxon>
    </lineage>
</organism>
<dbReference type="GO" id="GO:0006351">
    <property type="term" value="P:DNA-templated transcription"/>
    <property type="evidence" value="ECO:0007669"/>
    <property type="project" value="InterPro"/>
</dbReference>
<protein>
    <recommendedName>
        <fullName evidence="7">Zn(2)-C6 fungal-type domain-containing protein</fullName>
    </recommendedName>
</protein>
<keyword evidence="5" id="KW-0804">Transcription</keyword>
<dbReference type="Gene3D" id="4.10.240.10">
    <property type="entry name" value="Zn(2)-C6 fungal-type DNA-binding domain"/>
    <property type="match status" value="1"/>
</dbReference>
<dbReference type="AlphaFoldDB" id="A0AA39CT97"/>
<dbReference type="Pfam" id="PF04082">
    <property type="entry name" value="Fungal_trans"/>
    <property type="match status" value="1"/>
</dbReference>
<keyword evidence="9" id="KW-1185">Reference proteome</keyword>
<dbReference type="PROSITE" id="PS50048">
    <property type="entry name" value="ZN2_CY6_FUNGAL_2"/>
    <property type="match status" value="1"/>
</dbReference>
<dbReference type="GO" id="GO:0000981">
    <property type="term" value="F:DNA-binding transcription factor activity, RNA polymerase II-specific"/>
    <property type="evidence" value="ECO:0007669"/>
    <property type="project" value="InterPro"/>
</dbReference>
<reference evidence="8" key="1">
    <citation type="submission" date="2022-10" db="EMBL/GenBank/DDBJ databases">
        <title>Culturing micro-colonial fungi from biological soil crusts in the Mojave desert and describing Neophaeococcomyces mojavensis, and introducing the new genera and species Taxawa tesnikishii.</title>
        <authorList>
            <person name="Kurbessoian T."/>
            <person name="Stajich J.E."/>
        </authorList>
    </citation>
    <scope>NUCLEOTIDE SEQUENCE</scope>
    <source>
        <strain evidence="8">TK_35</strain>
    </source>
</reference>
<dbReference type="GO" id="GO:0005634">
    <property type="term" value="C:nucleus"/>
    <property type="evidence" value="ECO:0007669"/>
    <property type="project" value="UniProtKB-SubCell"/>
</dbReference>
<dbReference type="SUPFAM" id="SSF57701">
    <property type="entry name" value="Zn2/Cys6 DNA-binding domain"/>
    <property type="match status" value="1"/>
</dbReference>
<dbReference type="Pfam" id="PF00172">
    <property type="entry name" value="Zn_clus"/>
    <property type="match status" value="1"/>
</dbReference>
<dbReference type="PROSITE" id="PS00463">
    <property type="entry name" value="ZN2_CY6_FUNGAL_1"/>
    <property type="match status" value="1"/>
</dbReference>
<evidence type="ECO:0000256" key="2">
    <source>
        <dbReference type="ARBA" id="ARBA00022723"/>
    </source>
</evidence>
<dbReference type="InterPro" id="IPR001138">
    <property type="entry name" value="Zn2Cys6_DnaBD"/>
</dbReference>
<keyword evidence="2" id="KW-0479">Metal-binding</keyword>
<keyword evidence="3" id="KW-0805">Transcription regulation</keyword>
<dbReference type="CDD" id="cd00067">
    <property type="entry name" value="GAL4"/>
    <property type="match status" value="1"/>
</dbReference>
<dbReference type="Proteomes" id="UP001172681">
    <property type="component" value="Unassembled WGS sequence"/>
</dbReference>
<dbReference type="EMBL" id="JAPDRN010000120">
    <property type="protein sequence ID" value="KAJ9620736.1"/>
    <property type="molecule type" value="Genomic_DNA"/>
</dbReference>
<gene>
    <name evidence="8" type="ORF">H2204_012146</name>
</gene>
<accession>A0AA39CT97</accession>
<dbReference type="PANTHER" id="PTHR47338:SF16">
    <property type="entry name" value="TRANSCRIPTION FACTOR, PUTATIVE (AFU_ORTHOLOGUE AFUA_2G09360)-RELATED"/>
    <property type="match status" value="1"/>
</dbReference>
<keyword evidence="6" id="KW-0539">Nucleus</keyword>
<name>A0AA39CT97_9EURO</name>
<dbReference type="InterPro" id="IPR050815">
    <property type="entry name" value="TF_fung"/>
</dbReference>
<evidence type="ECO:0000259" key="7">
    <source>
        <dbReference type="PROSITE" id="PS50048"/>
    </source>
</evidence>
<feature type="domain" description="Zn(2)-C6 fungal-type" evidence="7">
    <location>
        <begin position="6"/>
        <end position="38"/>
    </location>
</feature>
<dbReference type="InterPro" id="IPR036864">
    <property type="entry name" value="Zn2-C6_fun-type_DNA-bd_sf"/>
</dbReference>
<keyword evidence="4" id="KW-0238">DNA-binding</keyword>
<dbReference type="InterPro" id="IPR007219">
    <property type="entry name" value="XnlR_reg_dom"/>
</dbReference>
<dbReference type="CDD" id="cd12148">
    <property type="entry name" value="fungal_TF_MHR"/>
    <property type="match status" value="1"/>
</dbReference>
<dbReference type="GO" id="GO:0008270">
    <property type="term" value="F:zinc ion binding"/>
    <property type="evidence" value="ECO:0007669"/>
    <property type="project" value="InterPro"/>
</dbReference>
<proteinExistence type="predicted"/>
<evidence type="ECO:0000313" key="8">
    <source>
        <dbReference type="EMBL" id="KAJ9620736.1"/>
    </source>
</evidence>
<evidence type="ECO:0000256" key="1">
    <source>
        <dbReference type="ARBA" id="ARBA00004123"/>
    </source>
</evidence>
<comment type="subcellular location">
    <subcellularLocation>
        <location evidence="1">Nucleus</location>
    </subcellularLocation>
</comment>
<evidence type="ECO:0000313" key="9">
    <source>
        <dbReference type="Proteomes" id="UP001172681"/>
    </source>
</evidence>
<evidence type="ECO:0000256" key="6">
    <source>
        <dbReference type="ARBA" id="ARBA00023242"/>
    </source>
</evidence>
<dbReference type="SMART" id="SM00066">
    <property type="entry name" value="GAL4"/>
    <property type="match status" value="1"/>
</dbReference>
<evidence type="ECO:0000256" key="4">
    <source>
        <dbReference type="ARBA" id="ARBA00023125"/>
    </source>
</evidence>
<evidence type="ECO:0000256" key="5">
    <source>
        <dbReference type="ARBA" id="ARBA00023163"/>
    </source>
</evidence>
<dbReference type="GO" id="GO:0003677">
    <property type="term" value="F:DNA binding"/>
    <property type="evidence" value="ECO:0007669"/>
    <property type="project" value="UniProtKB-KW"/>
</dbReference>